<sequence length="649" mass="75672">MTQLNDNKEVYKLIEQLQEVYWSFDITTKRVRDVSKACQLIFEYTAEELIKDATLWQRIVIDEEVHQFCLDSVTELQEKPFSIDYRVRTKSGKEKWIRSRMMPVFDENQQLISIDGVLTDITKEKVAAINLLNYETLLTAVSDANQELLVTTNMAEAIERALKSVVTNTKCHSLAVFSVSNQARRIRAYLENDWFPLDQGNNICALDQEYIITHIVSNNMYYERLKYGESILLTKGDFPQHLFAIIEEVNIDSIFLIPIIINEDFWGCLGVYCQKKGYEWSDMERQVLAAFASSIGHSILRNEMLEELIESRTYLEAILNSGETGIFSVNRSFEVVMYNRKMSDIISNFTNLIIRKNHTVKHIFSDLGLNEMKDHIASSFNGESHVVDLMFESNGVEWYECSFSPIYGEEENVRDVLITLRNVTERKQNEALLLDAKREAEQVNQAKSDFLSSMSHELRTPLNAILGFSQLLEIDQMDPLTENQQENLQEILKAGHHLLNLVKPVEQRRLQVAIEKVRRLIEIDNVLSIQQSGERQLKLGCVDKLIVRFDRSIYFIPYKDIFFIEKVERKSVIHTKEKVYETYENLNVLEERLPSIFIQTHRSYLVNFQHVSHIRHSGETYLIYFYGYDKPAYISRNKMSTVQKYIALK</sequence>
<dbReference type="SMART" id="SM00850">
    <property type="entry name" value="LytTR"/>
    <property type="match status" value="1"/>
</dbReference>
<evidence type="ECO:0000256" key="3">
    <source>
        <dbReference type="ARBA" id="ARBA00022679"/>
    </source>
</evidence>
<name>A0A562QKD6_9BACI</name>
<dbReference type="Pfam" id="PF13426">
    <property type="entry name" value="PAS_9"/>
    <property type="match status" value="1"/>
</dbReference>
<accession>A0A562QKD6</accession>
<dbReference type="PANTHER" id="PTHR43047">
    <property type="entry name" value="TWO-COMPONENT HISTIDINE PROTEIN KINASE"/>
    <property type="match status" value="1"/>
</dbReference>
<dbReference type="Proteomes" id="UP000315711">
    <property type="component" value="Unassembled WGS sequence"/>
</dbReference>
<dbReference type="SUPFAM" id="SSF55785">
    <property type="entry name" value="PYP-like sensor domain (PAS domain)"/>
    <property type="match status" value="2"/>
</dbReference>
<dbReference type="SMART" id="SM00388">
    <property type="entry name" value="HisKA"/>
    <property type="match status" value="1"/>
</dbReference>
<evidence type="ECO:0000259" key="7">
    <source>
        <dbReference type="PROSITE" id="PS50930"/>
    </source>
</evidence>
<dbReference type="SMART" id="SM00086">
    <property type="entry name" value="PAC"/>
    <property type="match status" value="2"/>
</dbReference>
<dbReference type="Pfam" id="PF04397">
    <property type="entry name" value="LytTR"/>
    <property type="match status" value="1"/>
</dbReference>
<evidence type="ECO:0000313" key="9">
    <source>
        <dbReference type="Proteomes" id="UP000315711"/>
    </source>
</evidence>
<dbReference type="InterPro" id="IPR001610">
    <property type="entry name" value="PAC"/>
</dbReference>
<dbReference type="Gene3D" id="2.40.50.1020">
    <property type="entry name" value="LytTr DNA-binding domain"/>
    <property type="match status" value="1"/>
</dbReference>
<keyword evidence="5" id="KW-0902">Two-component regulatory system</keyword>
<dbReference type="Pfam" id="PF01590">
    <property type="entry name" value="GAF"/>
    <property type="match status" value="1"/>
</dbReference>
<dbReference type="InterPro" id="IPR036097">
    <property type="entry name" value="HisK_dim/P_sf"/>
</dbReference>
<gene>
    <name evidence="8" type="ORF">IQ10_01871</name>
</gene>
<dbReference type="OrthoDB" id="9784397at2"/>
<dbReference type="GO" id="GO:0005886">
    <property type="term" value="C:plasma membrane"/>
    <property type="evidence" value="ECO:0007669"/>
    <property type="project" value="TreeGrafter"/>
</dbReference>
<keyword evidence="3" id="KW-0808">Transferase</keyword>
<dbReference type="InterPro" id="IPR013655">
    <property type="entry name" value="PAS_fold_3"/>
</dbReference>
<keyword evidence="9" id="KW-1185">Reference proteome</keyword>
<dbReference type="Pfam" id="PF00512">
    <property type="entry name" value="HisKA"/>
    <property type="match status" value="1"/>
</dbReference>
<dbReference type="Gene3D" id="3.30.450.40">
    <property type="match status" value="1"/>
</dbReference>
<evidence type="ECO:0000259" key="6">
    <source>
        <dbReference type="PROSITE" id="PS50113"/>
    </source>
</evidence>
<dbReference type="AlphaFoldDB" id="A0A562QKD6"/>
<evidence type="ECO:0000256" key="5">
    <source>
        <dbReference type="ARBA" id="ARBA00023012"/>
    </source>
</evidence>
<dbReference type="SUPFAM" id="SSF47384">
    <property type="entry name" value="Homodimeric domain of signal transducing histidine kinase"/>
    <property type="match status" value="1"/>
</dbReference>
<dbReference type="Gene3D" id="1.10.287.130">
    <property type="match status" value="1"/>
</dbReference>
<dbReference type="Gene3D" id="3.30.450.20">
    <property type="entry name" value="PAS domain"/>
    <property type="match status" value="2"/>
</dbReference>
<dbReference type="EC" id="2.7.13.3" evidence="2"/>
<dbReference type="InterPro" id="IPR000700">
    <property type="entry name" value="PAS-assoc_C"/>
</dbReference>
<dbReference type="PROSITE" id="PS50113">
    <property type="entry name" value="PAC"/>
    <property type="match status" value="2"/>
</dbReference>
<feature type="domain" description="HTH LytTR-type" evidence="7">
    <location>
        <begin position="545"/>
        <end position="648"/>
    </location>
</feature>
<dbReference type="InterPro" id="IPR003661">
    <property type="entry name" value="HisK_dim/P_dom"/>
</dbReference>
<evidence type="ECO:0000256" key="2">
    <source>
        <dbReference type="ARBA" id="ARBA00012438"/>
    </source>
</evidence>
<protein>
    <recommendedName>
        <fullName evidence="2">histidine kinase</fullName>
        <ecNumber evidence="2">2.7.13.3</ecNumber>
    </recommendedName>
</protein>
<dbReference type="EMBL" id="VLKZ01000004">
    <property type="protein sequence ID" value="TWI57165.1"/>
    <property type="molecule type" value="Genomic_DNA"/>
</dbReference>
<evidence type="ECO:0000313" key="8">
    <source>
        <dbReference type="EMBL" id="TWI57165.1"/>
    </source>
</evidence>
<dbReference type="GO" id="GO:0000155">
    <property type="term" value="F:phosphorelay sensor kinase activity"/>
    <property type="evidence" value="ECO:0007669"/>
    <property type="project" value="InterPro"/>
</dbReference>
<dbReference type="GO" id="GO:0009927">
    <property type="term" value="F:histidine phosphotransfer kinase activity"/>
    <property type="evidence" value="ECO:0007669"/>
    <property type="project" value="TreeGrafter"/>
</dbReference>
<dbReference type="InterPro" id="IPR000014">
    <property type="entry name" value="PAS"/>
</dbReference>
<comment type="catalytic activity">
    <reaction evidence="1">
        <text>ATP + protein L-histidine = ADP + protein N-phospho-L-histidine.</text>
        <dbReference type="EC" id="2.7.13.3"/>
    </reaction>
</comment>
<dbReference type="CDD" id="cd00130">
    <property type="entry name" value="PAS"/>
    <property type="match status" value="1"/>
</dbReference>
<proteinExistence type="predicted"/>
<dbReference type="NCBIfam" id="TIGR00229">
    <property type="entry name" value="sensory_box"/>
    <property type="match status" value="1"/>
</dbReference>
<evidence type="ECO:0000256" key="1">
    <source>
        <dbReference type="ARBA" id="ARBA00000085"/>
    </source>
</evidence>
<dbReference type="InterPro" id="IPR035965">
    <property type="entry name" value="PAS-like_dom_sf"/>
</dbReference>
<dbReference type="InterPro" id="IPR029016">
    <property type="entry name" value="GAF-like_dom_sf"/>
</dbReference>
<dbReference type="SUPFAM" id="SSF55781">
    <property type="entry name" value="GAF domain-like"/>
    <property type="match status" value="1"/>
</dbReference>
<dbReference type="RefSeq" id="WP_144450180.1">
    <property type="nucleotide sequence ID" value="NZ_VLKZ01000004.1"/>
</dbReference>
<comment type="caution">
    <text evidence="8">The sequence shown here is derived from an EMBL/GenBank/DDBJ whole genome shotgun (WGS) entry which is preliminary data.</text>
</comment>
<dbReference type="PROSITE" id="PS50930">
    <property type="entry name" value="HTH_LYTTR"/>
    <property type="match status" value="1"/>
</dbReference>
<evidence type="ECO:0000256" key="4">
    <source>
        <dbReference type="ARBA" id="ARBA00022777"/>
    </source>
</evidence>
<dbReference type="Pfam" id="PF08447">
    <property type="entry name" value="PAS_3"/>
    <property type="match status" value="1"/>
</dbReference>
<keyword evidence="4" id="KW-0418">Kinase</keyword>
<reference evidence="8 9" key="1">
    <citation type="journal article" date="2015" name="Stand. Genomic Sci.">
        <title>Genomic Encyclopedia of Bacterial and Archaeal Type Strains, Phase III: the genomes of soil and plant-associated and newly described type strains.</title>
        <authorList>
            <person name="Whitman W.B."/>
            <person name="Woyke T."/>
            <person name="Klenk H.P."/>
            <person name="Zhou Y."/>
            <person name="Lilburn T.G."/>
            <person name="Beck B.J."/>
            <person name="De Vos P."/>
            <person name="Vandamme P."/>
            <person name="Eisen J.A."/>
            <person name="Garrity G."/>
            <person name="Hugenholtz P."/>
            <person name="Kyrpides N.C."/>
        </authorList>
    </citation>
    <scope>NUCLEOTIDE SEQUENCE [LARGE SCALE GENOMIC DNA]</scope>
    <source>
        <strain evidence="8 9">CGMCC 1.10116</strain>
    </source>
</reference>
<feature type="domain" description="PAC" evidence="6">
    <location>
        <begin position="81"/>
        <end position="133"/>
    </location>
</feature>
<dbReference type="InterPro" id="IPR003018">
    <property type="entry name" value="GAF"/>
</dbReference>
<organism evidence="8 9">
    <name type="scientific">Halalkalibacter nanhaiisediminis</name>
    <dbReference type="NCBI Taxonomy" id="688079"/>
    <lineage>
        <taxon>Bacteria</taxon>
        <taxon>Bacillati</taxon>
        <taxon>Bacillota</taxon>
        <taxon>Bacilli</taxon>
        <taxon>Bacillales</taxon>
        <taxon>Bacillaceae</taxon>
        <taxon>Halalkalibacter</taxon>
    </lineage>
</organism>
<feature type="domain" description="PAC" evidence="6">
    <location>
        <begin position="380"/>
        <end position="435"/>
    </location>
</feature>
<dbReference type="PANTHER" id="PTHR43047:SF72">
    <property type="entry name" value="OSMOSENSING HISTIDINE PROTEIN KINASE SLN1"/>
    <property type="match status" value="1"/>
</dbReference>
<dbReference type="GO" id="GO:0003677">
    <property type="term" value="F:DNA binding"/>
    <property type="evidence" value="ECO:0007669"/>
    <property type="project" value="InterPro"/>
</dbReference>
<dbReference type="InterPro" id="IPR007492">
    <property type="entry name" value="LytTR_DNA-bd_dom"/>
</dbReference>
<dbReference type="CDD" id="cd00082">
    <property type="entry name" value="HisKA"/>
    <property type="match status" value="1"/>
</dbReference>